<keyword evidence="3" id="KW-1133">Transmembrane helix</keyword>
<evidence type="ECO:0000256" key="1">
    <source>
        <dbReference type="SAM" id="Coils"/>
    </source>
</evidence>
<keyword evidence="3" id="KW-0812">Transmembrane</keyword>
<organism evidence="4 5">
    <name type="scientific">Novipirellula aureliae</name>
    <dbReference type="NCBI Taxonomy" id="2527966"/>
    <lineage>
        <taxon>Bacteria</taxon>
        <taxon>Pseudomonadati</taxon>
        <taxon>Planctomycetota</taxon>
        <taxon>Planctomycetia</taxon>
        <taxon>Pirellulales</taxon>
        <taxon>Pirellulaceae</taxon>
        <taxon>Novipirellula</taxon>
    </lineage>
</organism>
<evidence type="ECO:0000256" key="3">
    <source>
        <dbReference type="SAM" id="Phobius"/>
    </source>
</evidence>
<feature type="region of interest" description="Disordered" evidence="2">
    <location>
        <begin position="275"/>
        <end position="301"/>
    </location>
</feature>
<reference evidence="4 5" key="1">
    <citation type="submission" date="2019-02" db="EMBL/GenBank/DDBJ databases">
        <title>Deep-cultivation of Planctomycetes and their phenomic and genomic characterization uncovers novel biology.</title>
        <authorList>
            <person name="Wiegand S."/>
            <person name="Jogler M."/>
            <person name="Boedeker C."/>
            <person name="Pinto D."/>
            <person name="Vollmers J."/>
            <person name="Rivas-Marin E."/>
            <person name="Kohn T."/>
            <person name="Peeters S.H."/>
            <person name="Heuer A."/>
            <person name="Rast P."/>
            <person name="Oberbeckmann S."/>
            <person name="Bunk B."/>
            <person name="Jeske O."/>
            <person name="Meyerdierks A."/>
            <person name="Storesund J.E."/>
            <person name="Kallscheuer N."/>
            <person name="Luecker S."/>
            <person name="Lage O.M."/>
            <person name="Pohl T."/>
            <person name="Merkel B.J."/>
            <person name="Hornburger P."/>
            <person name="Mueller R.-W."/>
            <person name="Bruemmer F."/>
            <person name="Labrenz M."/>
            <person name="Spormann A.M."/>
            <person name="Op Den Camp H."/>
            <person name="Overmann J."/>
            <person name="Amann R."/>
            <person name="Jetten M.S.M."/>
            <person name="Mascher T."/>
            <person name="Medema M.H."/>
            <person name="Devos D.P."/>
            <person name="Kaster A.-K."/>
            <person name="Ovreas L."/>
            <person name="Rohde M."/>
            <person name="Galperin M.Y."/>
            <person name="Jogler C."/>
        </authorList>
    </citation>
    <scope>NUCLEOTIDE SEQUENCE [LARGE SCALE GENOMIC DNA]</scope>
    <source>
        <strain evidence="4 5">Q31b</strain>
    </source>
</reference>
<keyword evidence="5" id="KW-1185">Reference proteome</keyword>
<evidence type="ECO:0000313" key="5">
    <source>
        <dbReference type="Proteomes" id="UP000315471"/>
    </source>
</evidence>
<protein>
    <submittedName>
        <fullName evidence="4">Uncharacterized protein</fullName>
    </submittedName>
</protein>
<dbReference type="AlphaFoldDB" id="A0A5C6DX43"/>
<gene>
    <name evidence="4" type="ORF">Q31b_27490</name>
</gene>
<feature type="transmembrane region" description="Helical" evidence="3">
    <location>
        <begin position="12"/>
        <end position="33"/>
    </location>
</feature>
<dbReference type="Proteomes" id="UP000315471">
    <property type="component" value="Unassembled WGS sequence"/>
</dbReference>
<name>A0A5C6DX43_9BACT</name>
<comment type="caution">
    <text evidence="4">The sequence shown here is derived from an EMBL/GenBank/DDBJ whole genome shotgun (WGS) entry which is preliminary data.</text>
</comment>
<sequence length="301" mass="34611">MKRPFDFLRSTSIRFQLTSLMDLLLIIVFAQYMDFKRIDNLTQIRSQEKIAETREEIENEYLKIASELAQTRQRLINENEQLRTSQMQAVVIAEEANRRHALLETWLRERFQIDPNVMQTELSPPESSDTLREAVATAASLQSIDSTELLRFYAGYDELLKRAEIWTLHISDRGDIELDAGNRPEQSQSFRLEARSQNERAEEFIRQLRAAYLQLPQPKGLVVILVSYSPRAIAGNFQPVLDGMPKAIEWLADDSSERTRFEYAVIGAITDPNRDLMVTPLHDPTENDSTKPLAGEPEDAK</sequence>
<evidence type="ECO:0000256" key="2">
    <source>
        <dbReference type="SAM" id="MobiDB-lite"/>
    </source>
</evidence>
<keyword evidence="1" id="KW-0175">Coiled coil</keyword>
<keyword evidence="3" id="KW-0472">Membrane</keyword>
<accession>A0A5C6DX43</accession>
<proteinExistence type="predicted"/>
<dbReference type="RefSeq" id="WP_146600152.1">
    <property type="nucleotide sequence ID" value="NZ_SJPY01000004.1"/>
</dbReference>
<evidence type="ECO:0000313" key="4">
    <source>
        <dbReference type="EMBL" id="TWU41310.1"/>
    </source>
</evidence>
<dbReference type="EMBL" id="SJPY01000004">
    <property type="protein sequence ID" value="TWU41310.1"/>
    <property type="molecule type" value="Genomic_DNA"/>
</dbReference>
<dbReference type="OrthoDB" id="254153at2"/>
<feature type="coiled-coil region" evidence="1">
    <location>
        <begin position="54"/>
        <end position="85"/>
    </location>
</feature>